<feature type="region of interest" description="Disordered" evidence="1">
    <location>
        <begin position="231"/>
        <end position="345"/>
    </location>
</feature>
<organism evidence="4 5">
    <name type="scientific">Aspergillus arachidicola</name>
    <dbReference type="NCBI Taxonomy" id="656916"/>
    <lineage>
        <taxon>Eukaryota</taxon>
        <taxon>Fungi</taxon>
        <taxon>Dikarya</taxon>
        <taxon>Ascomycota</taxon>
        <taxon>Pezizomycotina</taxon>
        <taxon>Eurotiomycetes</taxon>
        <taxon>Eurotiomycetidae</taxon>
        <taxon>Eurotiales</taxon>
        <taxon>Aspergillaceae</taxon>
        <taxon>Aspergillus</taxon>
        <taxon>Aspergillus subgen. Circumdati</taxon>
    </lineage>
</organism>
<dbReference type="PANTHER" id="PTHR36182:SF2">
    <property type="entry name" value="LYTIC POLYSACCHARIDE MONOOXYGENASE"/>
    <property type="match status" value="1"/>
</dbReference>
<keyword evidence="5" id="KW-1185">Reference proteome</keyword>
<feature type="compositionally biased region" description="Low complexity" evidence="1">
    <location>
        <begin position="315"/>
        <end position="345"/>
    </location>
</feature>
<reference evidence="3" key="2">
    <citation type="submission" date="2019-04" db="EMBL/GenBank/DDBJ databases">
        <title>Friends and foes A comparative genomics study of 23 Aspergillus species from section Flavi.</title>
        <authorList>
            <consortium name="DOE Joint Genome Institute"/>
            <person name="Kjaerbolling I."/>
            <person name="Vesth T."/>
            <person name="Frisvad J.C."/>
            <person name="Nybo J.L."/>
            <person name="Theobald S."/>
            <person name="Kildgaard S."/>
            <person name="Isbrandt T."/>
            <person name="Kuo A."/>
            <person name="Sato A."/>
            <person name="Lyhne E.K."/>
            <person name="Kogle M.E."/>
            <person name="Wiebenga A."/>
            <person name="Kun R.S."/>
            <person name="Lubbers R.J."/>
            <person name="Makela M.R."/>
            <person name="Barry K."/>
            <person name="Chovatia M."/>
            <person name="Clum A."/>
            <person name="Daum C."/>
            <person name="Haridas S."/>
            <person name="He G."/>
            <person name="LaButti K."/>
            <person name="Lipzen A."/>
            <person name="Mondo S."/>
            <person name="Riley R."/>
            <person name="Salamov A."/>
            <person name="Simmons B.A."/>
            <person name="Magnuson J.K."/>
            <person name="Henrissat B."/>
            <person name="Mortensen U.H."/>
            <person name="Larsen T.O."/>
            <person name="Devries R.P."/>
            <person name="Grigoriev I.V."/>
            <person name="Machida M."/>
            <person name="Baker S.E."/>
            <person name="Andersen M.R."/>
        </authorList>
    </citation>
    <scope>NUCLEOTIDE SEQUENCE</scope>
    <source>
        <strain evidence="3">CBS 117612</strain>
    </source>
</reference>
<dbReference type="AlphaFoldDB" id="A0A2G7FTT4"/>
<gene>
    <name evidence="4" type="ORF">AARAC_006350</name>
    <name evidence="3" type="ORF">BDV24DRAFT_91613</name>
</gene>
<dbReference type="STRING" id="656916.A0A2G7FTT4"/>
<dbReference type="PANTHER" id="PTHR36182">
    <property type="entry name" value="PROTEIN, PUTATIVE (AFU_ORTHOLOGUE AFUA_6G10930)-RELATED"/>
    <property type="match status" value="1"/>
</dbReference>
<proteinExistence type="predicted"/>
<sequence length="417" mass="42441">MFSKAFLSAALLGAAAVEGHMMMAQPVPYGKDTLNNSPLAADGSDFPCKLRSNTYQVTEENTAAIGQSMPLSFIGSAVHGGGSCQVSLTTDREPTKDSKWIVIKSIEGGCPANVDGNLSGGPTSTGASKFTYTIPEGIEPGKYTLAWTWFNRIGNREMYMNCAPLTVTGSSSKRDEVPEEKTVEKRSANFPPMFVANVNGCTTKEGVDIRFPNPGSVVEYAGDKSNLAAEGSQACTGTPTFGGDGNTAGSSGSSGSSSGSSSGGSSSSAAGSGATAPPAPAVSSTLVPKPSQSSAPGVFVPTDSPAQPTHTSAPSGGSSSSSGSSSGSNSGSDSGSDSSSSSGTLTGSCSSEGTWNCIGGSSFQRCANGQWTAVQQMATGTECTAGQASNLKIKATNLKPRMLHEMRHRKRNYHNHA</sequence>
<feature type="compositionally biased region" description="Low complexity" evidence="1">
    <location>
        <begin position="247"/>
        <end position="285"/>
    </location>
</feature>
<protein>
    <recommendedName>
        <fullName evidence="6">Extracellular protein</fullName>
    </recommendedName>
</protein>
<evidence type="ECO:0008006" key="6">
    <source>
        <dbReference type="Google" id="ProtNLM"/>
    </source>
</evidence>
<evidence type="ECO:0000313" key="3">
    <source>
        <dbReference type="EMBL" id="KAE8346063.1"/>
    </source>
</evidence>
<dbReference type="Proteomes" id="UP000231358">
    <property type="component" value="Unassembled WGS sequence"/>
</dbReference>
<evidence type="ECO:0000256" key="1">
    <source>
        <dbReference type="SAM" id="MobiDB-lite"/>
    </source>
</evidence>
<dbReference type="EMBL" id="NEXV01000414">
    <property type="protein sequence ID" value="PIG84022.1"/>
    <property type="molecule type" value="Genomic_DNA"/>
</dbReference>
<accession>A0A2G7FTT4</accession>
<evidence type="ECO:0000313" key="4">
    <source>
        <dbReference type="EMBL" id="PIG84022.1"/>
    </source>
</evidence>
<dbReference type="Proteomes" id="UP000325558">
    <property type="component" value="Unassembled WGS sequence"/>
</dbReference>
<dbReference type="EMBL" id="ML737117">
    <property type="protein sequence ID" value="KAE8346063.1"/>
    <property type="molecule type" value="Genomic_DNA"/>
</dbReference>
<reference evidence="4 5" key="1">
    <citation type="submission" date="2017-05" db="EMBL/GenBank/DDBJ databases">
        <title>Genome sequence for an aflatoxigenic pathogen of Argentinian peanut, Aspergillus arachidicola.</title>
        <authorList>
            <person name="Moore G."/>
            <person name="Beltz S.B."/>
            <person name="Mack B.M."/>
        </authorList>
    </citation>
    <scope>NUCLEOTIDE SEQUENCE [LARGE SCALE GENOMIC DNA]</scope>
    <source>
        <strain evidence="4 5">CBS 117610</strain>
    </source>
</reference>
<keyword evidence="2" id="KW-0732">Signal</keyword>
<feature type="compositionally biased region" description="Polar residues" evidence="1">
    <location>
        <begin position="304"/>
        <end position="314"/>
    </location>
</feature>
<dbReference type="Gene3D" id="2.70.50.70">
    <property type="match status" value="1"/>
</dbReference>
<dbReference type="OrthoDB" id="2342176at2759"/>
<name>A0A2G7FTT4_9EURO</name>
<evidence type="ECO:0000313" key="5">
    <source>
        <dbReference type="Proteomes" id="UP000231358"/>
    </source>
</evidence>
<evidence type="ECO:0000256" key="2">
    <source>
        <dbReference type="SAM" id="SignalP"/>
    </source>
</evidence>
<feature type="signal peptide" evidence="2">
    <location>
        <begin position="1"/>
        <end position="19"/>
    </location>
</feature>
<feature type="chain" id="PRO_5040579738" description="Extracellular protein" evidence="2">
    <location>
        <begin position="20"/>
        <end position="417"/>
    </location>
</feature>